<gene>
    <name evidence="2" type="ORF">R9X50_00108500</name>
</gene>
<organism evidence="2 3">
    <name type="scientific">Acrodontium crateriforme</name>
    <dbReference type="NCBI Taxonomy" id="150365"/>
    <lineage>
        <taxon>Eukaryota</taxon>
        <taxon>Fungi</taxon>
        <taxon>Dikarya</taxon>
        <taxon>Ascomycota</taxon>
        <taxon>Pezizomycotina</taxon>
        <taxon>Dothideomycetes</taxon>
        <taxon>Dothideomycetidae</taxon>
        <taxon>Mycosphaerellales</taxon>
        <taxon>Teratosphaeriaceae</taxon>
        <taxon>Acrodontium</taxon>
    </lineage>
</organism>
<evidence type="ECO:0000256" key="1">
    <source>
        <dbReference type="SAM" id="MobiDB-lite"/>
    </source>
</evidence>
<feature type="region of interest" description="Disordered" evidence="1">
    <location>
        <begin position="123"/>
        <end position="167"/>
    </location>
</feature>
<sequence>MADKLSSAASEGTKKWDAMSDDQKKKTFDSLPEDKKKGKTYYEWISEGYHKQYENWMPWIEDQYLKWFTNDNKASYAAKDTLDKSKVTGIEQVDQLQDGVNNLAAGQVGKGGLLQPLGDMASKEGINRAERGGKDDSGTYGGPAASVTDPLAKNAKAAGEGAQSYGSSIMSGAKSAGGYLGSFVGGGKGGEEEKK</sequence>
<evidence type="ECO:0000313" key="3">
    <source>
        <dbReference type="Proteomes" id="UP001303373"/>
    </source>
</evidence>
<keyword evidence="3" id="KW-1185">Reference proteome</keyword>
<feature type="compositionally biased region" description="Basic and acidic residues" evidence="1">
    <location>
        <begin position="12"/>
        <end position="34"/>
    </location>
</feature>
<protein>
    <submittedName>
        <fullName evidence="2">Uncharacterized protein</fullName>
    </submittedName>
</protein>
<evidence type="ECO:0000313" key="2">
    <source>
        <dbReference type="EMBL" id="WPG98297.1"/>
    </source>
</evidence>
<name>A0AAQ3M1E9_9PEZI</name>
<reference evidence="2 3" key="1">
    <citation type="submission" date="2023-11" db="EMBL/GenBank/DDBJ databases">
        <title>An acidophilic fungus is an integral part of prey digestion in a carnivorous sundew plant.</title>
        <authorList>
            <person name="Tsai I.J."/>
        </authorList>
    </citation>
    <scope>NUCLEOTIDE SEQUENCE [LARGE SCALE GENOMIC DNA]</scope>
    <source>
        <strain evidence="2">169a</strain>
    </source>
</reference>
<dbReference type="EMBL" id="CP138581">
    <property type="protein sequence ID" value="WPG98297.1"/>
    <property type="molecule type" value="Genomic_DNA"/>
</dbReference>
<dbReference type="Proteomes" id="UP001303373">
    <property type="component" value="Chromosome 2"/>
</dbReference>
<accession>A0AAQ3M1E9</accession>
<proteinExistence type="predicted"/>
<feature type="region of interest" description="Disordered" evidence="1">
    <location>
        <begin position="1"/>
        <end position="34"/>
    </location>
</feature>
<dbReference type="AlphaFoldDB" id="A0AAQ3M1E9"/>
<feature type="compositionally biased region" description="Basic and acidic residues" evidence="1">
    <location>
        <begin position="123"/>
        <end position="137"/>
    </location>
</feature>